<dbReference type="AlphaFoldDB" id="A0A7S4V907"/>
<feature type="compositionally biased region" description="Polar residues" evidence="1">
    <location>
        <begin position="46"/>
        <end position="55"/>
    </location>
</feature>
<evidence type="ECO:0000256" key="1">
    <source>
        <dbReference type="SAM" id="MobiDB-lite"/>
    </source>
</evidence>
<feature type="compositionally biased region" description="Basic and acidic residues" evidence="1">
    <location>
        <begin position="73"/>
        <end position="96"/>
    </location>
</feature>
<feature type="region of interest" description="Disordered" evidence="1">
    <location>
        <begin position="665"/>
        <end position="691"/>
    </location>
</feature>
<name>A0A7S4V907_9DINO</name>
<dbReference type="EMBL" id="HBNR01015934">
    <property type="protein sequence ID" value="CAE4570869.1"/>
    <property type="molecule type" value="Transcribed_RNA"/>
</dbReference>
<feature type="compositionally biased region" description="Basic and acidic residues" evidence="1">
    <location>
        <begin position="112"/>
        <end position="135"/>
    </location>
</feature>
<evidence type="ECO:0000313" key="2">
    <source>
        <dbReference type="EMBL" id="CAE4570869.1"/>
    </source>
</evidence>
<organism evidence="2">
    <name type="scientific">Alexandrium monilatum</name>
    <dbReference type="NCBI Taxonomy" id="311494"/>
    <lineage>
        <taxon>Eukaryota</taxon>
        <taxon>Sar</taxon>
        <taxon>Alveolata</taxon>
        <taxon>Dinophyceae</taxon>
        <taxon>Gonyaulacales</taxon>
        <taxon>Pyrocystaceae</taxon>
        <taxon>Alexandrium</taxon>
    </lineage>
</organism>
<reference evidence="2" key="1">
    <citation type="submission" date="2021-01" db="EMBL/GenBank/DDBJ databases">
        <authorList>
            <person name="Corre E."/>
            <person name="Pelletier E."/>
            <person name="Niang G."/>
            <person name="Scheremetjew M."/>
            <person name="Finn R."/>
            <person name="Kale V."/>
            <person name="Holt S."/>
            <person name="Cochrane G."/>
            <person name="Meng A."/>
            <person name="Brown T."/>
            <person name="Cohen L."/>
        </authorList>
    </citation>
    <scope>NUCLEOTIDE SEQUENCE</scope>
    <source>
        <strain evidence="2">CCMP3105</strain>
    </source>
</reference>
<gene>
    <name evidence="2" type="ORF">AMON00008_LOCUS10488</name>
</gene>
<proteinExistence type="predicted"/>
<feature type="region of interest" description="Disordered" evidence="1">
    <location>
        <begin position="1"/>
        <end position="27"/>
    </location>
</feature>
<protein>
    <submittedName>
        <fullName evidence="2">Uncharacterized protein</fullName>
    </submittedName>
</protein>
<accession>A0A7S4V907</accession>
<sequence length="720" mass="77885">MEWPPRPQAGRRAIERPPRLPAQQDAETTEFAVLDQEALDFLLEPVSSSLDSPSPTRWPESPLDSLTSDFSQDESREPTRSHRSVREPPPDQRRSILDTFTDGLAGLWPDRVQSKEAEPGRAPESESHVQPRGEGSHAPAAEEPAEGGDSHESRSSAAAAASKATAVLGEAAEDLTRGFKRLSVNLASAVSSATLWQEAQQAEHGDEVEAAAAPQGVDVEGLLAEARGAFQQLLGEAQQAEHGDEMEAAAAPRGVDVEGLLAEARGAFQQLLGEVPEVRASTSAGDAFPQLLPHKASRGPESGSKVEAVAPPLMSSVMRTRLIGHMVNCCEAVSGELSREQVRLWHAFVARDLSLRCMLPIDGPDISAILVEAGLTPELAENCFAALCEREDESEEVDFVDILDLFTQERHSHKDSTWSFSFSLRRSIMGLLGETSTQPSAHVEPSPHAWLRERCVLTSLASLAAAAAAYQRCFVLVASWRCEQRVVGFLSAAAAGGSIAGAASGAAGWPPQPLPALLEVLRGTNAAISPTERVLWEFLSAKGRQFDGTFHKDEVAAVMLDLQSQGQEQSSDEELQQLIATYQAQSVDRLFAGNRRSVTLADIFRWWWDMTAEFRKAAGLVVPAVMLSRAIDRRVEEPHAIRKSPVSQTVCGLRQLVTLRWPAESEGSVRRGTDAPGDVPRAASPQRGAQGREVCAPRLFAGLRRSLRAARRQAGSDLLR</sequence>
<feature type="region of interest" description="Disordered" evidence="1">
    <location>
        <begin position="45"/>
        <end position="163"/>
    </location>
</feature>